<keyword evidence="4" id="KW-1185">Reference proteome</keyword>
<comment type="caution">
    <text evidence="3">The sequence shown here is derived from an EMBL/GenBank/DDBJ whole genome shotgun (WGS) entry which is preliminary data.</text>
</comment>
<dbReference type="RefSeq" id="XP_040776331.1">
    <property type="nucleotide sequence ID" value="XM_040925101.1"/>
</dbReference>
<evidence type="ECO:0000313" key="4">
    <source>
        <dbReference type="Proteomes" id="UP000803844"/>
    </source>
</evidence>
<organism evidence="3 4">
    <name type="scientific">Cryphonectria parasitica (strain ATCC 38755 / EP155)</name>
    <dbReference type="NCBI Taxonomy" id="660469"/>
    <lineage>
        <taxon>Eukaryota</taxon>
        <taxon>Fungi</taxon>
        <taxon>Dikarya</taxon>
        <taxon>Ascomycota</taxon>
        <taxon>Pezizomycotina</taxon>
        <taxon>Sordariomycetes</taxon>
        <taxon>Sordariomycetidae</taxon>
        <taxon>Diaporthales</taxon>
        <taxon>Cryphonectriaceae</taxon>
        <taxon>Cryphonectria-Endothia species complex</taxon>
        <taxon>Cryphonectria</taxon>
    </lineage>
</organism>
<name>A0A9P4Y2Q8_CRYP1</name>
<evidence type="ECO:0000256" key="1">
    <source>
        <dbReference type="SAM" id="MobiDB-lite"/>
    </source>
</evidence>
<feature type="region of interest" description="Disordered" evidence="1">
    <location>
        <begin position="323"/>
        <end position="369"/>
    </location>
</feature>
<sequence>MTAFWSTKHTIGPMSLGHLLTYGLLLLHLSPGASAGNTCSSLNCFSATDNTDAPGAPVIQQDQYASITCPNKDAPTTKEGWGVYKSASLPTVEVIEADLRLCGIVTAPDSTMLFYSFGAGSPAARAFATKYPDLKAKNINDVMPESWFQALTKFPELTEQAKGSGQQAWVARSSQALAKAASGEVYLLAKTPTNIYTLPYDTNDKDWGWRGPHNVWSDYEFATLQANPDVTAIYTVTPIYPPDAEDTDPPTDFQIDKTGAGSWVRSRNPQGGNAAYNVNANTVTKDSIDKLKADWKPTNPALCKKGITSSTDAADACLLGTSTSVTSSTSTSAPTTLSTSTISSVSSAKATTTTSQAQTTTTSQAKPTTTSQVKTTTTSAKAKTTCAKGKKSLSNEAGKNRQGCWEKMGRLDENATCLYIICVFDKTTWCLARGVKVETAMGSAGIPRRTGVLGSKFTG</sequence>
<dbReference type="Proteomes" id="UP000803844">
    <property type="component" value="Unassembled WGS sequence"/>
</dbReference>
<evidence type="ECO:0000256" key="2">
    <source>
        <dbReference type="SAM" id="SignalP"/>
    </source>
</evidence>
<keyword evidence="2" id="KW-0732">Signal</keyword>
<gene>
    <name evidence="3" type="ORF">M406DRAFT_67825</name>
</gene>
<reference evidence="3" key="1">
    <citation type="journal article" date="2020" name="Phytopathology">
        <title>Genome sequence of the chestnut blight fungus Cryphonectria parasitica EP155: A fundamental resource for an archetypical invasive plant pathogen.</title>
        <authorList>
            <person name="Crouch J.A."/>
            <person name="Dawe A."/>
            <person name="Aerts A."/>
            <person name="Barry K."/>
            <person name="Churchill A.C.L."/>
            <person name="Grimwood J."/>
            <person name="Hillman B."/>
            <person name="Milgroom M.G."/>
            <person name="Pangilinan J."/>
            <person name="Smith M."/>
            <person name="Salamov A."/>
            <person name="Schmutz J."/>
            <person name="Yadav J."/>
            <person name="Grigoriev I.V."/>
            <person name="Nuss D."/>
        </authorList>
    </citation>
    <scope>NUCLEOTIDE SEQUENCE</scope>
    <source>
        <strain evidence="3">EP155</strain>
    </source>
</reference>
<feature type="chain" id="PRO_5040495328" evidence="2">
    <location>
        <begin position="36"/>
        <end position="459"/>
    </location>
</feature>
<dbReference type="AlphaFoldDB" id="A0A9P4Y2Q8"/>
<dbReference type="EMBL" id="MU032347">
    <property type="protein sequence ID" value="KAF3765370.1"/>
    <property type="molecule type" value="Genomic_DNA"/>
</dbReference>
<proteinExistence type="predicted"/>
<dbReference type="GeneID" id="63842230"/>
<evidence type="ECO:0000313" key="3">
    <source>
        <dbReference type="EMBL" id="KAF3765370.1"/>
    </source>
</evidence>
<accession>A0A9P4Y2Q8</accession>
<feature type="signal peptide" evidence="2">
    <location>
        <begin position="1"/>
        <end position="35"/>
    </location>
</feature>
<protein>
    <submittedName>
        <fullName evidence="3">Uncharacterized protein</fullName>
    </submittedName>
</protein>
<dbReference type="OrthoDB" id="1896086at2759"/>